<feature type="transmembrane region" description="Helical" evidence="1">
    <location>
        <begin position="268"/>
        <end position="284"/>
    </location>
</feature>
<name>A0A078AM44_STYLE</name>
<gene>
    <name evidence="2" type="primary">Contig17921.g19052</name>
    <name evidence="2" type="ORF">STYLEM_11988</name>
</gene>
<accession>A0A078AM44</accession>
<keyword evidence="1" id="KW-0472">Membrane</keyword>
<feature type="transmembrane region" description="Helical" evidence="1">
    <location>
        <begin position="241"/>
        <end position="262"/>
    </location>
</feature>
<keyword evidence="1" id="KW-1133">Transmembrane helix</keyword>
<dbReference type="EMBL" id="CCKQ01011386">
    <property type="protein sequence ID" value="CDW82951.1"/>
    <property type="molecule type" value="Genomic_DNA"/>
</dbReference>
<feature type="transmembrane region" description="Helical" evidence="1">
    <location>
        <begin position="80"/>
        <end position="99"/>
    </location>
</feature>
<reference evidence="2 3" key="1">
    <citation type="submission" date="2014-06" db="EMBL/GenBank/DDBJ databases">
        <authorList>
            <person name="Swart Estienne"/>
        </authorList>
    </citation>
    <scope>NUCLEOTIDE SEQUENCE [LARGE SCALE GENOMIC DNA]</scope>
    <source>
        <strain evidence="2 3">130c</strain>
    </source>
</reference>
<proteinExistence type="predicted"/>
<dbReference type="OrthoDB" id="323588at2759"/>
<feature type="transmembrane region" description="Helical" evidence="1">
    <location>
        <begin position="25"/>
        <end position="48"/>
    </location>
</feature>
<dbReference type="Proteomes" id="UP000039865">
    <property type="component" value="Unassembled WGS sequence"/>
</dbReference>
<protein>
    <recommendedName>
        <fullName evidence="4">Transmembrane protein</fullName>
    </recommendedName>
</protein>
<keyword evidence="3" id="KW-1185">Reference proteome</keyword>
<evidence type="ECO:0000256" key="1">
    <source>
        <dbReference type="SAM" id="Phobius"/>
    </source>
</evidence>
<evidence type="ECO:0000313" key="2">
    <source>
        <dbReference type="EMBL" id="CDW82951.1"/>
    </source>
</evidence>
<organism evidence="2 3">
    <name type="scientific">Stylonychia lemnae</name>
    <name type="common">Ciliate</name>
    <dbReference type="NCBI Taxonomy" id="5949"/>
    <lineage>
        <taxon>Eukaryota</taxon>
        <taxon>Sar</taxon>
        <taxon>Alveolata</taxon>
        <taxon>Ciliophora</taxon>
        <taxon>Intramacronucleata</taxon>
        <taxon>Spirotrichea</taxon>
        <taxon>Stichotrichia</taxon>
        <taxon>Sporadotrichida</taxon>
        <taxon>Oxytrichidae</taxon>
        <taxon>Stylonychinae</taxon>
        <taxon>Stylonychia</taxon>
    </lineage>
</organism>
<feature type="transmembrane region" description="Helical" evidence="1">
    <location>
        <begin position="205"/>
        <end position="229"/>
    </location>
</feature>
<dbReference type="InParanoid" id="A0A078AM44"/>
<feature type="transmembrane region" description="Helical" evidence="1">
    <location>
        <begin position="119"/>
        <end position="136"/>
    </location>
</feature>
<sequence>MEQQIQPNNIPLKRKLRDDPTDWKLVAYFVICTIIFYGLAAPLAHFVAHHLGDVDTQQVTFDNIYYRYYVHTKYLPLQQLIYYSIMLITGFMFINISNLQNQRQNPLKGSDGTYKDFKCTIYVSILLFFASAIVVLRQNYDLKSYCDTTHRKPIKSPEMTDIDLQAPLQQIFMSIERLNHAQVLNTPNTPHCYVYTDTEVFNYNYFVWTTGFVLGLQFTHMDVGFLQQFTLDWNVMKNWPWYLWALFIGLISLIGFIFTYLYYLYSTIQFFNIYIGIFAGIIGLV</sequence>
<evidence type="ECO:0008006" key="4">
    <source>
        <dbReference type="Google" id="ProtNLM"/>
    </source>
</evidence>
<keyword evidence="1" id="KW-0812">Transmembrane</keyword>
<evidence type="ECO:0000313" key="3">
    <source>
        <dbReference type="Proteomes" id="UP000039865"/>
    </source>
</evidence>
<dbReference type="AlphaFoldDB" id="A0A078AM44"/>